<evidence type="ECO:0000256" key="1">
    <source>
        <dbReference type="SAM" id="MobiDB-lite"/>
    </source>
</evidence>
<keyword evidence="4" id="KW-0223">Dioxygenase</keyword>
<dbReference type="OrthoDB" id="9800887at2"/>
<dbReference type="InterPro" id="IPR015889">
    <property type="entry name" value="Intradiol_dOase_core"/>
</dbReference>
<dbReference type="Pfam" id="PF00775">
    <property type="entry name" value="Dioxygenase_C"/>
    <property type="match status" value="1"/>
</dbReference>
<dbReference type="InterPro" id="IPR000627">
    <property type="entry name" value="Intradiol_dOase_C"/>
</dbReference>
<keyword evidence="4" id="KW-0560">Oxidoreductase</keyword>
<sequence>MTSRPDPDNEAYVREVHDKGLAFDLGTMSRRRMLTVLGGTGAVALAGGAALFGSGAEAATISCAEEVESETAGPFPADGSNGIDVRTVAGVVRQDIRSSFGGSTTQAKGVPLVFSLVVRDLECKPLVDAAVYVWHCDREGRYSLYSAGATEENYLRGIQVTDRFGRVTFTSIFPACYTGRWPHIHFEVYSSLADATGGAGPIRKTSQIAFPETVADRIYAEAPGYEQSVTNMERITLATDMVFGDDLAAREMATIVGDPRVGYVALLTITVDPTAVEEPGGGMPPGGPGGPRPSGPPPTASPSATATSA</sequence>
<dbReference type="RefSeq" id="WP_089292705.1">
    <property type="nucleotide sequence ID" value="NZ_BOMU01000039.1"/>
</dbReference>
<dbReference type="AlphaFoldDB" id="A0A238X4K8"/>
<reference evidence="4 5" key="1">
    <citation type="submission" date="2017-06" db="EMBL/GenBank/DDBJ databases">
        <authorList>
            <person name="Kim H.J."/>
            <person name="Triplett B.A."/>
        </authorList>
    </citation>
    <scope>NUCLEOTIDE SEQUENCE [LARGE SCALE GENOMIC DNA]</scope>
    <source>
        <strain evidence="4 5">DSM 43151</strain>
    </source>
</reference>
<dbReference type="PANTHER" id="PTHR34315:SF1">
    <property type="entry name" value="INTRADIOL RING-CLEAVAGE DIOXYGENASES DOMAIN-CONTAINING PROTEIN-RELATED"/>
    <property type="match status" value="1"/>
</dbReference>
<feature type="compositionally biased region" description="Pro residues" evidence="1">
    <location>
        <begin position="285"/>
        <end position="300"/>
    </location>
</feature>
<name>A0A238X4K8_9ACTN</name>
<dbReference type="InterPro" id="IPR006311">
    <property type="entry name" value="TAT_signal"/>
</dbReference>
<dbReference type="PROSITE" id="PS51318">
    <property type="entry name" value="TAT"/>
    <property type="match status" value="1"/>
</dbReference>
<evidence type="ECO:0000259" key="3">
    <source>
        <dbReference type="Pfam" id="PF00775"/>
    </source>
</evidence>
<evidence type="ECO:0000313" key="5">
    <source>
        <dbReference type="Proteomes" id="UP000198415"/>
    </source>
</evidence>
<gene>
    <name evidence="4" type="ORF">SAMN06264365_10336</name>
</gene>
<dbReference type="Proteomes" id="UP000198415">
    <property type="component" value="Unassembled WGS sequence"/>
</dbReference>
<dbReference type="EMBL" id="FZNR01000003">
    <property type="protein sequence ID" value="SNR53523.1"/>
    <property type="molecule type" value="Genomic_DNA"/>
</dbReference>
<dbReference type="GO" id="GO:0008199">
    <property type="term" value="F:ferric iron binding"/>
    <property type="evidence" value="ECO:0007669"/>
    <property type="project" value="InterPro"/>
</dbReference>
<accession>A0A238X4K8</accession>
<dbReference type="SUPFAM" id="SSF49482">
    <property type="entry name" value="Aromatic compound dioxygenase"/>
    <property type="match status" value="1"/>
</dbReference>
<keyword evidence="2" id="KW-0472">Membrane</keyword>
<feature type="region of interest" description="Disordered" evidence="1">
    <location>
        <begin position="275"/>
        <end position="309"/>
    </location>
</feature>
<protein>
    <submittedName>
        <fullName evidence="4">Dioxygenase</fullName>
    </submittedName>
</protein>
<evidence type="ECO:0000256" key="2">
    <source>
        <dbReference type="SAM" id="Phobius"/>
    </source>
</evidence>
<keyword evidence="2" id="KW-1133">Transmembrane helix</keyword>
<keyword evidence="2" id="KW-0812">Transmembrane</keyword>
<feature type="transmembrane region" description="Helical" evidence="2">
    <location>
        <begin position="33"/>
        <end position="53"/>
    </location>
</feature>
<keyword evidence="5" id="KW-1185">Reference proteome</keyword>
<evidence type="ECO:0000313" key="4">
    <source>
        <dbReference type="EMBL" id="SNR53523.1"/>
    </source>
</evidence>
<organism evidence="4 5">
    <name type="scientific">Actinoplanes regularis</name>
    <dbReference type="NCBI Taxonomy" id="52697"/>
    <lineage>
        <taxon>Bacteria</taxon>
        <taxon>Bacillati</taxon>
        <taxon>Actinomycetota</taxon>
        <taxon>Actinomycetes</taxon>
        <taxon>Micromonosporales</taxon>
        <taxon>Micromonosporaceae</taxon>
        <taxon>Actinoplanes</taxon>
    </lineage>
</organism>
<dbReference type="Gene3D" id="2.60.130.10">
    <property type="entry name" value="Aromatic compound dioxygenase"/>
    <property type="match status" value="1"/>
</dbReference>
<proteinExistence type="predicted"/>
<dbReference type="PANTHER" id="PTHR34315">
    <property type="match status" value="1"/>
</dbReference>
<feature type="domain" description="Intradiol ring-cleavage dioxygenases" evidence="3">
    <location>
        <begin position="106"/>
        <end position="178"/>
    </location>
</feature>
<dbReference type="GO" id="GO:0016702">
    <property type="term" value="F:oxidoreductase activity, acting on single donors with incorporation of molecular oxygen, incorporation of two atoms of oxygen"/>
    <property type="evidence" value="ECO:0007669"/>
    <property type="project" value="InterPro"/>
</dbReference>